<comment type="caution">
    <text evidence="2">The sequence shown here is derived from an EMBL/GenBank/DDBJ whole genome shotgun (WGS) entry which is preliminary data.</text>
</comment>
<feature type="domain" description="Alkylated DNA repair protein AlkB homologue 8 N-terminal" evidence="1">
    <location>
        <begin position="26"/>
        <end position="59"/>
    </location>
</feature>
<name>A0ABU7CU27_9TELE</name>
<dbReference type="InterPro" id="IPR015095">
    <property type="entry name" value="AlkB_hom8_N"/>
</dbReference>
<evidence type="ECO:0000313" key="2">
    <source>
        <dbReference type="EMBL" id="MED6266209.1"/>
    </source>
</evidence>
<accession>A0ABU7CU27</accession>
<evidence type="ECO:0000259" key="1">
    <source>
        <dbReference type="Pfam" id="PF09004"/>
    </source>
</evidence>
<keyword evidence="3" id="KW-1185">Reference proteome</keyword>
<sequence length="89" mass="10212">MCNSCLSALSSSSSRACTFNLTCKKARHAQHRLHFLRILKKKGLDSNLMLTFYHMSIESLRAYCFTVCRAHEITKNSSRPGFRLLDLPF</sequence>
<gene>
    <name evidence="2" type="ORF">CHARACLAT_033425</name>
</gene>
<protein>
    <recommendedName>
        <fullName evidence="1">Alkylated DNA repair protein AlkB homologue 8 N-terminal domain-containing protein</fullName>
    </recommendedName>
</protein>
<evidence type="ECO:0000313" key="3">
    <source>
        <dbReference type="Proteomes" id="UP001352852"/>
    </source>
</evidence>
<dbReference type="EMBL" id="JAHUTJ010007164">
    <property type="protein sequence ID" value="MED6266209.1"/>
    <property type="molecule type" value="Genomic_DNA"/>
</dbReference>
<dbReference type="Proteomes" id="UP001352852">
    <property type="component" value="Unassembled WGS sequence"/>
</dbReference>
<organism evidence="2 3">
    <name type="scientific">Characodon lateralis</name>
    <dbReference type="NCBI Taxonomy" id="208331"/>
    <lineage>
        <taxon>Eukaryota</taxon>
        <taxon>Metazoa</taxon>
        <taxon>Chordata</taxon>
        <taxon>Craniata</taxon>
        <taxon>Vertebrata</taxon>
        <taxon>Euteleostomi</taxon>
        <taxon>Actinopterygii</taxon>
        <taxon>Neopterygii</taxon>
        <taxon>Teleostei</taxon>
        <taxon>Neoteleostei</taxon>
        <taxon>Acanthomorphata</taxon>
        <taxon>Ovalentaria</taxon>
        <taxon>Atherinomorphae</taxon>
        <taxon>Cyprinodontiformes</taxon>
        <taxon>Goodeidae</taxon>
        <taxon>Characodon</taxon>
    </lineage>
</organism>
<proteinExistence type="predicted"/>
<dbReference type="Pfam" id="PF09004">
    <property type="entry name" value="ALKBH8_N"/>
    <property type="match status" value="1"/>
</dbReference>
<reference evidence="2 3" key="1">
    <citation type="submission" date="2021-06" db="EMBL/GenBank/DDBJ databases">
        <authorList>
            <person name="Palmer J.M."/>
        </authorList>
    </citation>
    <scope>NUCLEOTIDE SEQUENCE [LARGE SCALE GENOMIC DNA]</scope>
    <source>
        <strain evidence="2 3">CL_MEX2019</strain>
        <tissue evidence="2">Muscle</tissue>
    </source>
</reference>